<name>A0A5C6DTK7_9BACT</name>
<protein>
    <recommendedName>
        <fullName evidence="5">DUF1778 domain-containing protein</fullName>
    </recommendedName>
</protein>
<reference evidence="3 4" key="1">
    <citation type="submission" date="2019-02" db="EMBL/GenBank/DDBJ databases">
        <title>Deep-cultivation of Planctomycetes and their phenomic and genomic characterization uncovers novel biology.</title>
        <authorList>
            <person name="Wiegand S."/>
            <person name="Jogler M."/>
            <person name="Boedeker C."/>
            <person name="Pinto D."/>
            <person name="Vollmers J."/>
            <person name="Rivas-Marin E."/>
            <person name="Kohn T."/>
            <person name="Peeters S.H."/>
            <person name="Heuer A."/>
            <person name="Rast P."/>
            <person name="Oberbeckmann S."/>
            <person name="Bunk B."/>
            <person name="Jeske O."/>
            <person name="Meyerdierks A."/>
            <person name="Storesund J.E."/>
            <person name="Kallscheuer N."/>
            <person name="Luecker S."/>
            <person name="Lage O.M."/>
            <person name="Pohl T."/>
            <person name="Merkel B.J."/>
            <person name="Hornburger P."/>
            <person name="Mueller R.-W."/>
            <person name="Bruemmer F."/>
            <person name="Labrenz M."/>
            <person name="Spormann A.M."/>
            <person name="Op Den Camp H."/>
            <person name="Overmann J."/>
            <person name="Amann R."/>
            <person name="Jetten M.S.M."/>
            <person name="Mascher T."/>
            <person name="Medema M.H."/>
            <person name="Devos D.P."/>
            <person name="Kaster A.-K."/>
            <person name="Ovreas L."/>
            <person name="Rohde M."/>
            <person name="Galperin M.Y."/>
            <person name="Jogler C."/>
        </authorList>
    </citation>
    <scope>NUCLEOTIDE SEQUENCE [LARGE SCALE GENOMIC DNA]</scope>
    <source>
        <strain evidence="3 4">Q31b</strain>
    </source>
</reference>
<dbReference type="SUPFAM" id="SSF47598">
    <property type="entry name" value="Ribbon-helix-helix"/>
    <property type="match status" value="1"/>
</dbReference>
<dbReference type="PANTHER" id="PTHR35401:SF2">
    <property type="entry name" value="ABC-TYPE TRANSPORT SYSTEM"/>
    <property type="match status" value="1"/>
</dbReference>
<evidence type="ECO:0000256" key="1">
    <source>
        <dbReference type="ARBA" id="ARBA00022649"/>
    </source>
</evidence>
<evidence type="ECO:0008006" key="5">
    <source>
        <dbReference type="Google" id="ProtNLM"/>
    </source>
</evidence>
<comment type="similarity">
    <text evidence="2">Belongs to the TacA antitoxin family.</text>
</comment>
<evidence type="ECO:0000313" key="3">
    <source>
        <dbReference type="EMBL" id="TWU40012.1"/>
    </source>
</evidence>
<accession>A0A5C6DTK7</accession>
<evidence type="ECO:0000256" key="2">
    <source>
        <dbReference type="ARBA" id="ARBA00049988"/>
    </source>
</evidence>
<dbReference type="InterPro" id="IPR010985">
    <property type="entry name" value="Ribbon_hlx_hlx"/>
</dbReference>
<dbReference type="InterPro" id="IPR014795">
    <property type="entry name" value="TacA_1-like"/>
</dbReference>
<keyword evidence="1" id="KW-1277">Toxin-antitoxin system</keyword>
<dbReference type="EMBL" id="SJPY01000005">
    <property type="protein sequence ID" value="TWU40012.1"/>
    <property type="molecule type" value="Genomic_DNA"/>
</dbReference>
<comment type="caution">
    <text evidence="3">The sequence shown here is derived from an EMBL/GenBank/DDBJ whole genome shotgun (WGS) entry which is preliminary data.</text>
</comment>
<dbReference type="AlphaFoldDB" id="A0A5C6DTK7"/>
<sequence length="94" mass="10685">MPTSNTKMARIETRVSTEKKQLIERAAAYQGCSVSEFVIANAEQAAKAVIEEHEQLKLTRAQSLALVEVLLSTRQPNKRLRDAAVRHRKEVERR</sequence>
<organism evidence="3 4">
    <name type="scientific">Novipirellula aureliae</name>
    <dbReference type="NCBI Taxonomy" id="2527966"/>
    <lineage>
        <taxon>Bacteria</taxon>
        <taxon>Pseudomonadati</taxon>
        <taxon>Planctomycetota</taxon>
        <taxon>Planctomycetia</taxon>
        <taxon>Pirellulales</taxon>
        <taxon>Pirellulaceae</taxon>
        <taxon>Novipirellula</taxon>
    </lineage>
</organism>
<keyword evidence="4" id="KW-1185">Reference proteome</keyword>
<dbReference type="Pfam" id="PF08681">
    <property type="entry name" value="TacA1"/>
    <property type="match status" value="1"/>
</dbReference>
<dbReference type="Proteomes" id="UP000315471">
    <property type="component" value="Unassembled WGS sequence"/>
</dbReference>
<dbReference type="Gene3D" id="1.20.5.780">
    <property type="entry name" value="Single helix bin"/>
    <property type="match status" value="1"/>
</dbReference>
<dbReference type="PANTHER" id="PTHR35401">
    <property type="entry name" value="COPG FAMILY HELIX-TURN-HELIX PROTEIN-RELATED-RELATED"/>
    <property type="match status" value="1"/>
</dbReference>
<evidence type="ECO:0000313" key="4">
    <source>
        <dbReference type="Proteomes" id="UP000315471"/>
    </source>
</evidence>
<dbReference type="GO" id="GO:0006355">
    <property type="term" value="P:regulation of DNA-templated transcription"/>
    <property type="evidence" value="ECO:0007669"/>
    <property type="project" value="InterPro"/>
</dbReference>
<proteinExistence type="inferred from homology"/>
<gene>
    <name evidence="3" type="ORF">Q31b_33280</name>
</gene>